<dbReference type="Proteomes" id="UP000790787">
    <property type="component" value="Chromosome 9"/>
</dbReference>
<evidence type="ECO:0000313" key="1">
    <source>
        <dbReference type="Proteomes" id="UP000790787"/>
    </source>
</evidence>
<gene>
    <name evidence="2" type="primary">LOC107809821</name>
</gene>
<keyword evidence="1" id="KW-1185">Reference proteome</keyword>
<sequence>MNLDSTCGGSCMARPYSEIQLLLNNFTANDHNWQGEGEPRRAMKQKAVGVLELDDFSAMRADIAKLANQMNRMTMNQTQQMQHVQQMSICCEMCGDNHTSDMCPTNPESIYYVGQQSRGPMNQQAQYGNTYNANWRNHPNFSWGGNQSNQNQYRPQGNFNQPQRPPQQVEENTNDLLKKLLQDNQQLRTDFRNLERQLGQLAANQNTGPAGALPSDTEKNPQVSAITLRTGRELEEVPKKRKDKPVLEGELIPKATQEVKKDDTISAPVNVPRPPPPFPQRLQKKNDDGMFNKFLSMLSQIQLNILLVDAIRDIPKYAKYIKDIVANKRRLTEFETVALTEECTSRVQNKLPQKLKDPGSFTIPVRIGNVDVGHALCDLGASINLMPLSLYKQLGLGAPKPTTVMLQLADRSIAYLEGVIEDVLLKIGKFIFQVDFIILDFQADEKVPIILGRPLLATGDAIIKVREGKMIMRVDNEEAVFNVYKAIQLPRHYEELSMISVMEIDEQLITPNVYLQDSLEKTIVLFESLEINDEVEEMKHTLNATCEYIKGLNPFEPLNRPDGPPLKPSVEEAPKLELKPLPSHLHYAYLGSSETLPVIISADLSELQEEKLLRVLREHKRAIGWTMSDIRGISPAFCMHKILIEEGHKPSIEQQRRLNPNMKEVVRKEVIKWLDAGIVFPISYSKWVSPIQCVPKKGGMTVVTSENNDLIPIRTVTGWRICIDYRKLNNATRKDHFPLPFIDQMLDRLAGQEYYCFLDGYLGYNQIVIAPEDQEKTTFTCPYGTYAFKRMPFGLCNAPATFQRCMMAIFTDMVERFVEVFMDDFSVFGCSFDECLMNLDKVLARCKETNLVLNWEKCHFMVREGIVLGHKVSKNGLQVDKAKVEAIEKLPPPTSVRGIRSFLGHAGFYRRFIKDFSKISFPLCRLLEKDTSFKFDDACLKAFDELKRRLVTAPIIIAPDWKLPFELMCDASDIAIGAVLGQRKEKIFCSIHYARI</sequence>
<name>A0AC58RXY1_TOBAC</name>
<evidence type="ECO:0000313" key="2">
    <source>
        <dbReference type="RefSeq" id="XP_075077572.1"/>
    </source>
</evidence>
<proteinExistence type="predicted"/>
<reference evidence="1" key="1">
    <citation type="journal article" date="2014" name="Nat. Commun.">
        <title>The tobacco genome sequence and its comparison with those of tomato and potato.</title>
        <authorList>
            <person name="Sierro N."/>
            <person name="Battey J.N."/>
            <person name="Ouadi S."/>
            <person name="Bakaher N."/>
            <person name="Bovet L."/>
            <person name="Willig A."/>
            <person name="Goepfert S."/>
            <person name="Peitsch M.C."/>
            <person name="Ivanov N.V."/>
        </authorList>
    </citation>
    <scope>NUCLEOTIDE SEQUENCE [LARGE SCALE GENOMIC DNA]</scope>
</reference>
<accession>A0AC58RXY1</accession>
<organism evidence="1 2">
    <name type="scientific">Nicotiana tabacum</name>
    <name type="common">Common tobacco</name>
    <dbReference type="NCBI Taxonomy" id="4097"/>
    <lineage>
        <taxon>Eukaryota</taxon>
        <taxon>Viridiplantae</taxon>
        <taxon>Streptophyta</taxon>
        <taxon>Embryophyta</taxon>
        <taxon>Tracheophyta</taxon>
        <taxon>Spermatophyta</taxon>
        <taxon>Magnoliopsida</taxon>
        <taxon>eudicotyledons</taxon>
        <taxon>Gunneridae</taxon>
        <taxon>Pentapetalae</taxon>
        <taxon>asterids</taxon>
        <taxon>lamiids</taxon>
        <taxon>Solanales</taxon>
        <taxon>Solanaceae</taxon>
        <taxon>Nicotianoideae</taxon>
        <taxon>Nicotianeae</taxon>
        <taxon>Nicotiana</taxon>
    </lineage>
</organism>
<reference evidence="2" key="2">
    <citation type="submission" date="2025-08" db="UniProtKB">
        <authorList>
            <consortium name="RefSeq"/>
        </authorList>
    </citation>
    <scope>IDENTIFICATION</scope>
    <source>
        <tissue evidence="2">Leaf</tissue>
    </source>
</reference>
<dbReference type="RefSeq" id="XP_075077572.1">
    <property type="nucleotide sequence ID" value="XM_075221471.1"/>
</dbReference>
<protein>
    <submittedName>
        <fullName evidence="2">Uncharacterized protein LOC107809821</fullName>
    </submittedName>
</protein>